<keyword evidence="1 2" id="KW-0129">CBS domain</keyword>
<dbReference type="OrthoDB" id="9807125at2"/>
<evidence type="ECO:0000259" key="3">
    <source>
        <dbReference type="PROSITE" id="PS51371"/>
    </source>
</evidence>
<reference evidence="4 5" key="1">
    <citation type="submission" date="2017-04" db="EMBL/GenBank/DDBJ databases">
        <authorList>
            <person name="Afonso C.L."/>
            <person name="Miller P.J."/>
            <person name="Scott M.A."/>
            <person name="Spackman E."/>
            <person name="Goraichik I."/>
            <person name="Dimitrov K.M."/>
            <person name="Suarez D.L."/>
            <person name="Swayne D.E."/>
        </authorList>
    </citation>
    <scope>NUCLEOTIDE SEQUENCE [LARGE SCALE GENOMIC DNA]</scope>
    <source>
        <strain evidence="4 5">A2P</strain>
    </source>
</reference>
<name>A0A1X7EET8_9PROT</name>
<dbReference type="InterPro" id="IPR044725">
    <property type="entry name" value="CBSX3_CBS_dom"/>
</dbReference>
<protein>
    <submittedName>
        <fullName evidence="4">CBS domain-containing protein</fullName>
    </submittedName>
</protein>
<dbReference type="PROSITE" id="PS51371">
    <property type="entry name" value="CBS"/>
    <property type="match status" value="2"/>
</dbReference>
<feature type="domain" description="CBS" evidence="3">
    <location>
        <begin position="80"/>
        <end position="135"/>
    </location>
</feature>
<dbReference type="InterPro" id="IPR046342">
    <property type="entry name" value="CBS_dom_sf"/>
</dbReference>
<dbReference type="Pfam" id="PF00571">
    <property type="entry name" value="CBS"/>
    <property type="match status" value="2"/>
</dbReference>
<dbReference type="RefSeq" id="WP_085083992.1">
    <property type="nucleotide sequence ID" value="NZ_FXAK01000002.1"/>
</dbReference>
<dbReference type="STRING" id="286727.SAMN02982917_1603"/>
<evidence type="ECO:0000313" key="5">
    <source>
        <dbReference type="Proteomes" id="UP000192936"/>
    </source>
</evidence>
<accession>A0A1X7EET8</accession>
<gene>
    <name evidence="4" type="ORF">SAMN02982917_1603</name>
</gene>
<dbReference type="AlphaFoldDB" id="A0A1X7EET8"/>
<evidence type="ECO:0000256" key="1">
    <source>
        <dbReference type="ARBA" id="ARBA00023122"/>
    </source>
</evidence>
<evidence type="ECO:0000256" key="2">
    <source>
        <dbReference type="PROSITE-ProRule" id="PRU00703"/>
    </source>
</evidence>
<dbReference type="PANTHER" id="PTHR43080:SF2">
    <property type="entry name" value="CBS DOMAIN-CONTAINING PROTEIN"/>
    <property type="match status" value="1"/>
</dbReference>
<dbReference type="PANTHER" id="PTHR43080">
    <property type="entry name" value="CBS DOMAIN-CONTAINING PROTEIN CBSX3, MITOCHONDRIAL"/>
    <property type="match status" value="1"/>
</dbReference>
<dbReference type="Gene3D" id="3.10.580.10">
    <property type="entry name" value="CBS-domain"/>
    <property type="match status" value="1"/>
</dbReference>
<dbReference type="EMBL" id="FXAK01000002">
    <property type="protein sequence ID" value="SMF32661.1"/>
    <property type="molecule type" value="Genomic_DNA"/>
</dbReference>
<dbReference type="Proteomes" id="UP000192936">
    <property type="component" value="Unassembled WGS sequence"/>
</dbReference>
<dbReference type="SUPFAM" id="SSF54631">
    <property type="entry name" value="CBS-domain pair"/>
    <property type="match status" value="1"/>
</dbReference>
<dbReference type="CDD" id="cd04623">
    <property type="entry name" value="CBS_pair_bac_euk"/>
    <property type="match status" value="1"/>
</dbReference>
<dbReference type="InterPro" id="IPR000644">
    <property type="entry name" value="CBS_dom"/>
</dbReference>
<evidence type="ECO:0000313" key="4">
    <source>
        <dbReference type="EMBL" id="SMF32661.1"/>
    </source>
</evidence>
<organism evidence="4 5">
    <name type="scientific">Azospirillum oryzae</name>
    <dbReference type="NCBI Taxonomy" id="286727"/>
    <lineage>
        <taxon>Bacteria</taxon>
        <taxon>Pseudomonadati</taxon>
        <taxon>Pseudomonadota</taxon>
        <taxon>Alphaproteobacteria</taxon>
        <taxon>Rhodospirillales</taxon>
        <taxon>Azospirillaceae</taxon>
        <taxon>Azospirillum</taxon>
    </lineage>
</organism>
<dbReference type="SMART" id="SM00116">
    <property type="entry name" value="CBS"/>
    <property type="match status" value="2"/>
</dbReference>
<sequence length="161" mass="17435">MKVEDILRKKGTRIGMVRINETVATALRLMKAENTGALVVKDVCRTEGNTVVGVISERDVVRALVDRGPGILDQAVSGLMTRDPYCCSPSDSVRHVLSLMDEHGIRHVPVLEGTTLVGVVSVRDLIRRQLEELPADNLPAGELPIAASAAESWDFPVVANQ</sequence>
<dbReference type="InterPro" id="IPR051257">
    <property type="entry name" value="Diverse_CBS-Domain"/>
</dbReference>
<feature type="domain" description="CBS" evidence="3">
    <location>
        <begin position="7"/>
        <end position="74"/>
    </location>
</feature>
<proteinExistence type="predicted"/>